<dbReference type="CDD" id="cd16461">
    <property type="entry name" value="RING-H2_EL5-like"/>
    <property type="match status" value="2"/>
</dbReference>
<feature type="chain" id="PRO_5044808758" description="RING-type E3 ubiquitin transferase" evidence="17">
    <location>
        <begin position="18"/>
        <end position="728"/>
    </location>
</feature>
<dbReference type="EMBL" id="JBFOLJ010000004">
    <property type="protein sequence ID" value="KAL2543980.1"/>
    <property type="molecule type" value="Genomic_DNA"/>
</dbReference>
<evidence type="ECO:0000256" key="4">
    <source>
        <dbReference type="ARBA" id="ARBA00012483"/>
    </source>
</evidence>
<comment type="similarity">
    <text evidence="14">Belongs to the RING-type zinc finger family. ATL subfamily.</text>
</comment>
<evidence type="ECO:0000256" key="12">
    <source>
        <dbReference type="ARBA" id="ARBA00022989"/>
    </source>
</evidence>
<sequence length="728" mass="80484">MSPFFVVLFIFAQPAISATICRPAKCDSFGQAIRFPFRLKGRQPVHCGYPGFDLSCNSQNQTILNLPQSGEFVLDYIDYSEQAISLNDPNLCLPKRILNFSLSGSPFQAAYTRNYTILNCSSDLIDYISYNFVPLFCLGGKNYSVFAMNSHSSDQRIPVTCRNFFNVSTPLRWSVSPNGPSVDLRDDLRLIWKEPGCGDCESQGRICGFKIDTGSEIKCSSPPNRGLSRSVKYGIIIGIGIPGLVFIIGLLCYTCGLLWAFTLRRSLNSEMPTTTISQQSMVRFSGLDGPTIASYPKMVLGESRRLPKPSDDVTCPICLGDYQPKETLKTIPECNHYFHAACIDEWLMLNATCPVCRTSPESSFATSCSSMSLPSSPAKCDSFGQAIRFPFRLKGRQPVHCGYPGFDLSCNSQNQTILNLPQSGEFVLDYIDYSEQAISLNDPNLCLPKRILNFSLSGSPFQAAYTRNYTILNCSSDLIDYTSYNFVPLFCLGGNNYSVFAMNLHSSDQRIPVTCREIFNVSTPLRWSVSPNGPSVDLRDDIRLKWKEPGCGECESQGRICEFKIDTGSEIKCSGPPSRGLPRSAKYEIIIGIGIPGLVCMIGLVCYTCGLIRAFTLRRSLNSEMPTTTISQQSMVRVSGLDGPTIASYPKMVLGESRRLPKPSDDVTCPICLADYQPKETLKTIPECNHYFHVACIDEWLVLNATCPICRTSPESSIATSSPDIPNA</sequence>
<evidence type="ECO:0000256" key="16">
    <source>
        <dbReference type="SAM" id="Phobius"/>
    </source>
</evidence>
<dbReference type="SMART" id="SM00184">
    <property type="entry name" value="RING"/>
    <property type="match status" value="2"/>
</dbReference>
<feature type="signal peptide" evidence="17">
    <location>
        <begin position="1"/>
        <end position="17"/>
    </location>
</feature>
<dbReference type="EC" id="2.3.2.27" evidence="4"/>
<dbReference type="SUPFAM" id="SSF57850">
    <property type="entry name" value="RING/U-box"/>
    <property type="match status" value="2"/>
</dbReference>
<protein>
    <recommendedName>
        <fullName evidence="4">RING-type E3 ubiquitin transferase</fullName>
        <ecNumber evidence="4">2.3.2.27</ecNumber>
    </recommendedName>
</protein>
<feature type="domain" description="RING-type" evidence="18">
    <location>
        <begin position="315"/>
        <end position="357"/>
    </location>
</feature>
<organism evidence="19 20">
    <name type="scientific">Forsythia ovata</name>
    <dbReference type="NCBI Taxonomy" id="205694"/>
    <lineage>
        <taxon>Eukaryota</taxon>
        <taxon>Viridiplantae</taxon>
        <taxon>Streptophyta</taxon>
        <taxon>Embryophyta</taxon>
        <taxon>Tracheophyta</taxon>
        <taxon>Spermatophyta</taxon>
        <taxon>Magnoliopsida</taxon>
        <taxon>eudicotyledons</taxon>
        <taxon>Gunneridae</taxon>
        <taxon>Pentapetalae</taxon>
        <taxon>asterids</taxon>
        <taxon>lamiids</taxon>
        <taxon>Lamiales</taxon>
        <taxon>Oleaceae</taxon>
        <taxon>Forsythieae</taxon>
        <taxon>Forsythia</taxon>
    </lineage>
</organism>
<feature type="domain" description="RING-type" evidence="18">
    <location>
        <begin position="669"/>
        <end position="711"/>
    </location>
</feature>
<dbReference type="GO" id="GO:0061630">
    <property type="term" value="F:ubiquitin protein ligase activity"/>
    <property type="evidence" value="ECO:0007669"/>
    <property type="project" value="UniProtKB-EC"/>
</dbReference>
<evidence type="ECO:0000256" key="6">
    <source>
        <dbReference type="ARBA" id="ARBA00022692"/>
    </source>
</evidence>
<dbReference type="PANTHER" id="PTHR46279">
    <property type="entry name" value="RING/U-BOX SUPERFAMILY PROTEIN"/>
    <property type="match status" value="1"/>
</dbReference>
<dbReference type="InterPro" id="IPR001841">
    <property type="entry name" value="Znf_RING"/>
</dbReference>
<evidence type="ECO:0000256" key="14">
    <source>
        <dbReference type="ARBA" id="ARBA00024209"/>
    </source>
</evidence>
<dbReference type="PANTHER" id="PTHR46279:SF31">
    <property type="entry name" value="RING-H2 FINGER PROTEIN ATL20-LIKE ISOFORM X1"/>
    <property type="match status" value="1"/>
</dbReference>
<dbReference type="InterPro" id="IPR013083">
    <property type="entry name" value="Znf_RING/FYVE/PHD"/>
</dbReference>
<name>A0ABD1W693_9LAMI</name>
<dbReference type="GO" id="GO:0008270">
    <property type="term" value="F:zinc ion binding"/>
    <property type="evidence" value="ECO:0007669"/>
    <property type="project" value="UniProtKB-KW"/>
</dbReference>
<evidence type="ECO:0000256" key="10">
    <source>
        <dbReference type="ARBA" id="ARBA00022786"/>
    </source>
</evidence>
<keyword evidence="7" id="KW-0479">Metal-binding</keyword>
<keyword evidence="6 16" id="KW-0812">Transmembrane</keyword>
<evidence type="ECO:0000313" key="19">
    <source>
        <dbReference type="EMBL" id="KAL2543980.1"/>
    </source>
</evidence>
<evidence type="ECO:0000256" key="7">
    <source>
        <dbReference type="ARBA" id="ARBA00022723"/>
    </source>
</evidence>
<keyword evidence="13 16" id="KW-0472">Membrane</keyword>
<proteinExistence type="inferred from homology"/>
<feature type="transmembrane region" description="Helical" evidence="16">
    <location>
        <begin position="589"/>
        <end position="615"/>
    </location>
</feature>
<keyword evidence="5" id="KW-0808">Transferase</keyword>
<keyword evidence="11" id="KW-0862">Zinc</keyword>
<keyword evidence="10" id="KW-0833">Ubl conjugation pathway</keyword>
<comment type="subcellular location">
    <subcellularLocation>
        <location evidence="2">Membrane</location>
        <topology evidence="2">Single-pass membrane protein</topology>
    </subcellularLocation>
</comment>
<reference evidence="20" key="1">
    <citation type="submission" date="2024-07" db="EMBL/GenBank/DDBJ databases">
        <title>Two chromosome-level genome assemblies of Korean endemic species Abeliophyllum distichum and Forsythia ovata (Oleaceae).</title>
        <authorList>
            <person name="Jang H."/>
        </authorList>
    </citation>
    <scope>NUCLEOTIDE SEQUENCE [LARGE SCALE GENOMIC DNA]</scope>
</reference>
<evidence type="ECO:0000256" key="15">
    <source>
        <dbReference type="PROSITE-ProRule" id="PRU00175"/>
    </source>
</evidence>
<evidence type="ECO:0000256" key="5">
    <source>
        <dbReference type="ARBA" id="ARBA00022679"/>
    </source>
</evidence>
<keyword evidence="20" id="KW-1185">Reference proteome</keyword>
<feature type="transmembrane region" description="Helical" evidence="16">
    <location>
        <begin position="233"/>
        <end position="261"/>
    </location>
</feature>
<evidence type="ECO:0000256" key="1">
    <source>
        <dbReference type="ARBA" id="ARBA00000900"/>
    </source>
</evidence>
<evidence type="ECO:0000259" key="18">
    <source>
        <dbReference type="PROSITE" id="PS50089"/>
    </source>
</evidence>
<comment type="pathway">
    <text evidence="3">Protein modification; protein ubiquitination.</text>
</comment>
<evidence type="ECO:0000256" key="11">
    <source>
        <dbReference type="ARBA" id="ARBA00022833"/>
    </source>
</evidence>
<dbReference type="Pfam" id="PF13947">
    <property type="entry name" value="GUB_WAK_bind"/>
    <property type="match status" value="2"/>
</dbReference>
<dbReference type="PROSITE" id="PS50089">
    <property type="entry name" value="ZF_RING_2"/>
    <property type="match status" value="2"/>
</dbReference>
<evidence type="ECO:0000313" key="20">
    <source>
        <dbReference type="Proteomes" id="UP001604277"/>
    </source>
</evidence>
<evidence type="ECO:0000256" key="2">
    <source>
        <dbReference type="ARBA" id="ARBA00004167"/>
    </source>
</evidence>
<evidence type="ECO:0000256" key="8">
    <source>
        <dbReference type="ARBA" id="ARBA00022729"/>
    </source>
</evidence>
<comment type="catalytic activity">
    <reaction evidence="1">
        <text>S-ubiquitinyl-[E2 ubiquitin-conjugating enzyme]-L-cysteine + [acceptor protein]-L-lysine = [E2 ubiquitin-conjugating enzyme]-L-cysteine + N(6)-ubiquitinyl-[acceptor protein]-L-lysine.</text>
        <dbReference type="EC" id="2.3.2.27"/>
    </reaction>
</comment>
<dbReference type="Gene3D" id="3.30.40.10">
    <property type="entry name" value="Zinc/RING finger domain, C3HC4 (zinc finger)"/>
    <property type="match status" value="2"/>
</dbReference>
<dbReference type="InterPro" id="IPR025287">
    <property type="entry name" value="WAK_GUB"/>
</dbReference>
<evidence type="ECO:0000256" key="13">
    <source>
        <dbReference type="ARBA" id="ARBA00023136"/>
    </source>
</evidence>
<dbReference type="Proteomes" id="UP001604277">
    <property type="component" value="Unassembled WGS sequence"/>
</dbReference>
<keyword evidence="9 15" id="KW-0863">Zinc-finger</keyword>
<gene>
    <name evidence="19" type="ORF">Fot_13213</name>
</gene>
<dbReference type="GO" id="GO:0016020">
    <property type="term" value="C:membrane"/>
    <property type="evidence" value="ECO:0007669"/>
    <property type="project" value="UniProtKB-SubCell"/>
</dbReference>
<keyword evidence="12 16" id="KW-1133">Transmembrane helix</keyword>
<evidence type="ECO:0000256" key="17">
    <source>
        <dbReference type="SAM" id="SignalP"/>
    </source>
</evidence>
<accession>A0ABD1W693</accession>
<keyword evidence="8 17" id="KW-0732">Signal</keyword>
<comment type="caution">
    <text evidence="19">The sequence shown here is derived from an EMBL/GenBank/DDBJ whole genome shotgun (WGS) entry which is preliminary data.</text>
</comment>
<dbReference type="Pfam" id="PF13639">
    <property type="entry name" value="zf-RING_2"/>
    <property type="match status" value="2"/>
</dbReference>
<evidence type="ECO:0000256" key="9">
    <source>
        <dbReference type="ARBA" id="ARBA00022771"/>
    </source>
</evidence>
<dbReference type="AlphaFoldDB" id="A0ABD1W693"/>
<dbReference type="InterPro" id="IPR046948">
    <property type="entry name" value="ATL20-22-like"/>
</dbReference>
<evidence type="ECO:0000256" key="3">
    <source>
        <dbReference type="ARBA" id="ARBA00004906"/>
    </source>
</evidence>